<comment type="caution">
    <text evidence="1">The sequence shown here is derived from an EMBL/GenBank/DDBJ whole genome shotgun (WGS) entry which is preliminary data.</text>
</comment>
<evidence type="ECO:0000313" key="1">
    <source>
        <dbReference type="EMBL" id="MBW4866923.1"/>
    </source>
</evidence>
<proteinExistence type="predicted"/>
<dbReference type="AlphaFoldDB" id="A0AAW4NTQ6"/>
<accession>A0AAW4NTQ6</accession>
<sequence>MKLYLATSSLNVDNILSTESVAPYSFYQVRNYGYDSFVCLDLIPFKNVLILFSQIPYFEIDDKEHDSRPLVLEIEVNESINPLVHIADYEGVNVYSTDTIIRLSPFNTRLLFFKPQDLNHSRLSCSDSLTNKLGDRFCFDMCRADFNLAHLSKTNLHVDDKCNNFEQKVFQDNRLNTIKGFVFGYYLGVSKSVSANSAKLLKIQKRVYDIAATVKNNGGYSNNSFFNELEQLDKEYRRNDPNSLKCKDLWDKTLTELGIPSEALNQLLTLYDVNGVVKTNFMKKQGVMPTVSLHQYGFNNIEMYRDNLKHYTDNIIREEQKIQLSSFDVMSTFDLDPSYETCMLAGEDSDSMIFNKFIDAILWHGIAPTPDTLRTDRFNIATEITKSAKSIWESTNQEWQNSSAQIFMNDLRQNIKSFTPLDINKQENVILKSIAAFVLKGEDLDAVVQFCEDNSYSDYRYALSLWGATIGYVKMSKPIISGLTKRPAFANIYKAIIALLYNVDSEGELPNIEEPVQIIQKEESRPIFVPAKEELDRLRIWQESIRSFLKQLKNVPKKKNLNALLESAFAENGNQMDYVKFFALLNDYKEWRTSKGEPIKAWKSMVEHFCPEEYSKRFGYSPEFIQQNKKQPKEMCEKSFDFFGLKQGEKFINEEYPEISSVSIITDENAANYLKACPKLVVYRTEIVDIFIEFQIKYQSGYYFKNQHQYNRNNNDVVDHFCKWCLSKKNPNAIPYTQDNKRMIDEIKKYLLIKYHD</sequence>
<name>A0AAW4NTQ6_9BACT</name>
<gene>
    <name evidence="1" type="ORF">KZY68_13125</name>
</gene>
<dbReference type="EMBL" id="JAHXRF010000026">
    <property type="protein sequence ID" value="MBW4866923.1"/>
    <property type="molecule type" value="Genomic_DNA"/>
</dbReference>
<dbReference type="Proteomes" id="UP001196873">
    <property type="component" value="Unassembled WGS sequence"/>
</dbReference>
<protein>
    <submittedName>
        <fullName evidence="1">Uncharacterized protein</fullName>
    </submittedName>
</protein>
<evidence type="ECO:0000313" key="2">
    <source>
        <dbReference type="Proteomes" id="UP001196873"/>
    </source>
</evidence>
<reference evidence="1" key="1">
    <citation type="submission" date="2021-07" db="EMBL/GenBank/DDBJ databases">
        <title>Genomic diversity and antimicrobial resistance of Prevotella spp. isolated from chronic lung disease airways.</title>
        <authorList>
            <person name="Webb K.A."/>
            <person name="Olagoke O.S."/>
            <person name="Baird T."/>
            <person name="Neill J."/>
            <person name="Pham A."/>
            <person name="Wells T.J."/>
            <person name="Ramsay K.A."/>
            <person name="Bell S.C."/>
            <person name="Sarovich D.S."/>
            <person name="Price E.P."/>
        </authorList>
    </citation>
    <scope>NUCLEOTIDE SEQUENCE</scope>
    <source>
        <strain evidence="1">SCHI0047.S.3</strain>
    </source>
</reference>
<organism evidence="1 2">
    <name type="scientific">Segatella salivae</name>
    <dbReference type="NCBI Taxonomy" id="228604"/>
    <lineage>
        <taxon>Bacteria</taxon>
        <taxon>Pseudomonadati</taxon>
        <taxon>Bacteroidota</taxon>
        <taxon>Bacteroidia</taxon>
        <taxon>Bacteroidales</taxon>
        <taxon>Prevotellaceae</taxon>
        <taxon>Segatella</taxon>
    </lineage>
</organism>
<dbReference type="RefSeq" id="WP_219428583.1">
    <property type="nucleotide sequence ID" value="NZ_JAHXRD010000027.1"/>
</dbReference>